<proteinExistence type="predicted"/>
<sequence length="105" mass="11717">MKVSTAYHEPYRPGKRVGYAKRGLLLISQRPQIEASHSKLSPISLHSYQAIFAGDGSARWKGRRVECVEQEQEGTISTIHQLVCQAQEVEAVFENLKATSIFSSV</sequence>
<reference evidence="1 2" key="1">
    <citation type="submission" date="2019-05" db="EMBL/GenBank/DDBJ databases">
        <title>Emergence of the Ug99 lineage of the wheat stem rust pathogen through somatic hybridization.</title>
        <authorList>
            <person name="Li F."/>
            <person name="Upadhyaya N.M."/>
            <person name="Sperschneider J."/>
            <person name="Matny O."/>
            <person name="Nguyen-Phuc H."/>
            <person name="Mago R."/>
            <person name="Raley C."/>
            <person name="Miller M.E."/>
            <person name="Silverstein K.A.T."/>
            <person name="Henningsen E."/>
            <person name="Hirsch C.D."/>
            <person name="Visser B."/>
            <person name="Pretorius Z.A."/>
            <person name="Steffenson B.J."/>
            <person name="Schwessinger B."/>
            <person name="Dodds P.N."/>
            <person name="Figueroa M."/>
        </authorList>
    </citation>
    <scope>NUCLEOTIDE SEQUENCE [LARGE SCALE GENOMIC DNA]</scope>
    <source>
        <strain evidence="1 2">Ug99</strain>
    </source>
</reference>
<comment type="caution">
    <text evidence="1">The sequence shown here is derived from an EMBL/GenBank/DDBJ whole genome shotgun (WGS) entry which is preliminary data.</text>
</comment>
<gene>
    <name evidence="1" type="ORF">PGTUg99_023027</name>
</gene>
<organism evidence="1 2">
    <name type="scientific">Puccinia graminis f. sp. tritici</name>
    <dbReference type="NCBI Taxonomy" id="56615"/>
    <lineage>
        <taxon>Eukaryota</taxon>
        <taxon>Fungi</taxon>
        <taxon>Dikarya</taxon>
        <taxon>Basidiomycota</taxon>
        <taxon>Pucciniomycotina</taxon>
        <taxon>Pucciniomycetes</taxon>
        <taxon>Pucciniales</taxon>
        <taxon>Pucciniaceae</taxon>
        <taxon>Puccinia</taxon>
    </lineage>
</organism>
<dbReference type="EMBL" id="VDEP01000305">
    <property type="protein sequence ID" value="KAA1109252.1"/>
    <property type="molecule type" value="Genomic_DNA"/>
</dbReference>
<dbReference type="AlphaFoldDB" id="A0A5B0Q854"/>
<evidence type="ECO:0000313" key="1">
    <source>
        <dbReference type="EMBL" id="KAA1109252.1"/>
    </source>
</evidence>
<dbReference type="Proteomes" id="UP000325313">
    <property type="component" value="Unassembled WGS sequence"/>
</dbReference>
<evidence type="ECO:0000313" key="2">
    <source>
        <dbReference type="Proteomes" id="UP000325313"/>
    </source>
</evidence>
<accession>A0A5B0Q854</accession>
<protein>
    <submittedName>
        <fullName evidence="1">Uncharacterized protein</fullName>
    </submittedName>
</protein>
<name>A0A5B0Q854_PUCGR</name>